<evidence type="ECO:0000313" key="6">
    <source>
        <dbReference type="Proteomes" id="UP000287247"/>
    </source>
</evidence>
<dbReference type="GO" id="GO:0046813">
    <property type="term" value="P:receptor-mediated virion attachment to host cell"/>
    <property type="evidence" value="ECO:0007669"/>
    <property type="project" value="TreeGrafter"/>
</dbReference>
<dbReference type="AlphaFoldDB" id="A0A401IK92"/>
<evidence type="ECO:0000256" key="2">
    <source>
        <dbReference type="ARBA" id="ARBA00022803"/>
    </source>
</evidence>
<dbReference type="PROSITE" id="PS50005">
    <property type="entry name" value="TPR"/>
    <property type="match status" value="1"/>
</dbReference>
<dbReference type="InterPro" id="IPR011990">
    <property type="entry name" value="TPR-like_helical_dom_sf"/>
</dbReference>
<dbReference type="Proteomes" id="UP000287247">
    <property type="component" value="Unassembled WGS sequence"/>
</dbReference>
<organism evidence="5 6">
    <name type="scientific">Aphanothece sacrum FPU1</name>
    <dbReference type="NCBI Taxonomy" id="1920663"/>
    <lineage>
        <taxon>Bacteria</taxon>
        <taxon>Bacillati</taxon>
        <taxon>Cyanobacteriota</taxon>
        <taxon>Cyanophyceae</taxon>
        <taxon>Oscillatoriophycideae</taxon>
        <taxon>Chroococcales</taxon>
        <taxon>Aphanothecaceae</taxon>
        <taxon>Aphanothece</taxon>
    </lineage>
</organism>
<dbReference type="SMART" id="SM00028">
    <property type="entry name" value="TPR"/>
    <property type="match status" value="3"/>
</dbReference>
<keyword evidence="4" id="KW-1133">Transmembrane helix</keyword>
<comment type="caution">
    <text evidence="5">The sequence shown here is derived from an EMBL/GenBank/DDBJ whole genome shotgun (WGS) entry which is preliminary data.</text>
</comment>
<evidence type="ECO:0000256" key="1">
    <source>
        <dbReference type="ARBA" id="ARBA00022737"/>
    </source>
</evidence>
<dbReference type="InterPro" id="IPR019734">
    <property type="entry name" value="TPR_rpt"/>
</dbReference>
<name>A0A401IK92_APHSA</name>
<dbReference type="PANTHER" id="PTHR44858">
    <property type="entry name" value="TETRATRICOPEPTIDE REPEAT PROTEIN 6"/>
    <property type="match status" value="1"/>
</dbReference>
<keyword evidence="1" id="KW-0677">Repeat</keyword>
<feature type="repeat" description="TPR" evidence="3">
    <location>
        <begin position="106"/>
        <end position="139"/>
    </location>
</feature>
<dbReference type="InterPro" id="IPR050498">
    <property type="entry name" value="Ycf3"/>
</dbReference>
<sequence>MNHNLPKKSQYRGLILLRTYNFSPITYLLYLKIAILTTFFLESPLWGKTVNHLSLEIKPNFISQNYSSDPNLNDLLIEGMEKGIKGDYQGAIANFTQVITINRYEVEAYYNRGLAYGKINNYQAAIADFEKALSLDKELAEVYLERAKISIILGNKTQAIADFKTAAQLFKKQGNNYDYQETQKLLNSLN</sequence>
<evidence type="ECO:0000313" key="5">
    <source>
        <dbReference type="EMBL" id="GBF81718.1"/>
    </source>
</evidence>
<dbReference type="EMBL" id="BDQK01000013">
    <property type="protein sequence ID" value="GBF81718.1"/>
    <property type="molecule type" value="Genomic_DNA"/>
</dbReference>
<keyword evidence="4" id="KW-0812">Transmembrane</keyword>
<dbReference type="Pfam" id="PF13181">
    <property type="entry name" value="TPR_8"/>
    <property type="match status" value="1"/>
</dbReference>
<dbReference type="Pfam" id="PF00515">
    <property type="entry name" value="TPR_1"/>
    <property type="match status" value="1"/>
</dbReference>
<keyword evidence="2 3" id="KW-0802">TPR repeat</keyword>
<evidence type="ECO:0000256" key="3">
    <source>
        <dbReference type="PROSITE-ProRule" id="PRU00339"/>
    </source>
</evidence>
<protein>
    <submittedName>
        <fullName evidence="5">Tetratricopeptide repeat domain protein</fullName>
    </submittedName>
</protein>
<keyword evidence="4" id="KW-0472">Membrane</keyword>
<dbReference type="Gene3D" id="1.25.40.10">
    <property type="entry name" value="Tetratricopeptide repeat domain"/>
    <property type="match status" value="1"/>
</dbReference>
<dbReference type="PANTHER" id="PTHR44858:SF1">
    <property type="entry name" value="UDP-N-ACETYLGLUCOSAMINE--PEPTIDE N-ACETYLGLUCOSAMINYLTRANSFERASE SPINDLY-RELATED"/>
    <property type="match status" value="1"/>
</dbReference>
<gene>
    <name evidence="5" type="ORF">AsFPU1_3138</name>
</gene>
<accession>A0A401IK92</accession>
<dbReference type="PROSITE" id="PS50293">
    <property type="entry name" value="TPR_REGION"/>
    <property type="match status" value="1"/>
</dbReference>
<dbReference type="SUPFAM" id="SSF48452">
    <property type="entry name" value="TPR-like"/>
    <property type="match status" value="1"/>
</dbReference>
<feature type="transmembrane region" description="Helical" evidence="4">
    <location>
        <begin position="20"/>
        <end position="41"/>
    </location>
</feature>
<proteinExistence type="predicted"/>
<evidence type="ECO:0000256" key="4">
    <source>
        <dbReference type="SAM" id="Phobius"/>
    </source>
</evidence>
<reference evidence="6" key="1">
    <citation type="submission" date="2017-05" db="EMBL/GenBank/DDBJ databases">
        <title>Physiological properties and genetic analysis related to exopolysaccharide production of fresh-water unicellular cyanobacterium Aphanothece sacrum, Suizenji Nori, that has been cultured as a food source in Japan.</title>
        <authorList>
            <person name="Kanesaki Y."/>
            <person name="Yoshikawa S."/>
            <person name="Ohki K."/>
        </authorList>
    </citation>
    <scope>NUCLEOTIDE SEQUENCE [LARGE SCALE GENOMIC DNA]</scope>
    <source>
        <strain evidence="6">FPU1</strain>
    </source>
</reference>
<dbReference type="OrthoDB" id="427096at2"/>
<dbReference type="RefSeq" id="WP_124974505.1">
    <property type="nucleotide sequence ID" value="NZ_BDQK01000013.1"/>
</dbReference>
<keyword evidence="6" id="KW-1185">Reference proteome</keyword>
<dbReference type="GO" id="GO:0009279">
    <property type="term" value="C:cell outer membrane"/>
    <property type="evidence" value="ECO:0007669"/>
    <property type="project" value="TreeGrafter"/>
</dbReference>